<dbReference type="SUPFAM" id="SSF52540">
    <property type="entry name" value="P-loop containing nucleoside triphosphate hydrolases"/>
    <property type="match status" value="1"/>
</dbReference>
<evidence type="ECO:0000256" key="4">
    <source>
        <dbReference type="ARBA" id="ARBA00022679"/>
    </source>
</evidence>
<keyword evidence="5 9" id="KW-0547">Nucleotide-binding</keyword>
<dbReference type="Proteomes" id="UP001642406">
    <property type="component" value="Unassembled WGS sequence"/>
</dbReference>
<evidence type="ECO:0000256" key="1">
    <source>
        <dbReference type="ARBA" id="ARBA00004875"/>
    </source>
</evidence>
<comment type="catalytic activity">
    <reaction evidence="8 9">
        <text>D-gluconate + ATP = 6-phospho-D-gluconate + ADP + H(+)</text>
        <dbReference type="Rhea" id="RHEA:19433"/>
        <dbReference type="ChEBI" id="CHEBI:15378"/>
        <dbReference type="ChEBI" id="CHEBI:18391"/>
        <dbReference type="ChEBI" id="CHEBI:30616"/>
        <dbReference type="ChEBI" id="CHEBI:58759"/>
        <dbReference type="ChEBI" id="CHEBI:456216"/>
        <dbReference type="EC" id="2.7.1.12"/>
    </reaction>
</comment>
<evidence type="ECO:0000256" key="8">
    <source>
        <dbReference type="ARBA" id="ARBA00048090"/>
    </source>
</evidence>
<evidence type="ECO:0000256" key="7">
    <source>
        <dbReference type="ARBA" id="ARBA00022840"/>
    </source>
</evidence>
<dbReference type="InterPro" id="IPR006001">
    <property type="entry name" value="Therm_gnt_kin"/>
</dbReference>
<dbReference type="NCBIfam" id="TIGR01313">
    <property type="entry name" value="therm_gnt_kin"/>
    <property type="match status" value="1"/>
</dbReference>
<dbReference type="EC" id="2.7.1.12" evidence="3 9"/>
<dbReference type="InterPro" id="IPR027417">
    <property type="entry name" value="P-loop_NTPase"/>
</dbReference>
<sequence length="222" mass="24217">MAVTQHASPPAHVIVVCGPAGSGKSTVAKHLATDFSYIYLEGDDFHTPEAVDKMRNNVPLTDTDRWDWLIRLREAVAHALKQNAPGVVLSCSALKKKYRDVLRVLAVSQPSSESPTSAHIHLQFVYLHVPAALLVARVQARSNHYMKASMVQSQVASEEPPVAKTEGEAIGREDERQDTVVIEADGDLATVYESVQAAINLRNGGPNHDAPRPMQRPTQTSL</sequence>
<dbReference type="EMBL" id="CAWUHC010000036">
    <property type="protein sequence ID" value="CAK7221803.1"/>
    <property type="molecule type" value="Genomic_DNA"/>
</dbReference>
<protein>
    <recommendedName>
        <fullName evidence="3 9">Gluconokinase</fullName>
        <ecNumber evidence="3 9">2.7.1.12</ecNumber>
    </recommendedName>
</protein>
<keyword evidence="4 9" id="KW-0808">Transferase</keyword>
<dbReference type="Pfam" id="PF13671">
    <property type="entry name" value="AAA_33"/>
    <property type="match status" value="1"/>
</dbReference>
<name>A0ABP0BQ72_9PEZI</name>
<reference evidence="11 12" key="1">
    <citation type="submission" date="2024-01" db="EMBL/GenBank/DDBJ databases">
        <authorList>
            <person name="Allen C."/>
            <person name="Tagirdzhanova G."/>
        </authorList>
    </citation>
    <scope>NUCLEOTIDE SEQUENCE [LARGE SCALE GENOMIC DNA]</scope>
</reference>
<gene>
    <name evidence="11" type="ORF">SBRCBS47491_004652</name>
</gene>
<feature type="region of interest" description="Disordered" evidence="10">
    <location>
        <begin position="156"/>
        <end position="175"/>
    </location>
</feature>
<organism evidence="11 12">
    <name type="scientific">Sporothrix bragantina</name>
    <dbReference type="NCBI Taxonomy" id="671064"/>
    <lineage>
        <taxon>Eukaryota</taxon>
        <taxon>Fungi</taxon>
        <taxon>Dikarya</taxon>
        <taxon>Ascomycota</taxon>
        <taxon>Pezizomycotina</taxon>
        <taxon>Sordariomycetes</taxon>
        <taxon>Sordariomycetidae</taxon>
        <taxon>Ophiostomatales</taxon>
        <taxon>Ophiostomataceae</taxon>
        <taxon>Sporothrix</taxon>
    </lineage>
</organism>
<evidence type="ECO:0000256" key="6">
    <source>
        <dbReference type="ARBA" id="ARBA00022777"/>
    </source>
</evidence>
<evidence type="ECO:0000256" key="10">
    <source>
        <dbReference type="SAM" id="MobiDB-lite"/>
    </source>
</evidence>
<evidence type="ECO:0000256" key="2">
    <source>
        <dbReference type="ARBA" id="ARBA00008420"/>
    </source>
</evidence>
<evidence type="ECO:0000313" key="11">
    <source>
        <dbReference type="EMBL" id="CAK7221803.1"/>
    </source>
</evidence>
<feature type="compositionally biased region" description="Basic and acidic residues" evidence="10">
    <location>
        <begin position="165"/>
        <end position="175"/>
    </location>
</feature>
<dbReference type="PANTHER" id="PTHR43442:SF3">
    <property type="entry name" value="GLUCONOKINASE-RELATED"/>
    <property type="match status" value="1"/>
</dbReference>
<keyword evidence="12" id="KW-1185">Reference proteome</keyword>
<comment type="caution">
    <text evidence="11">The sequence shown here is derived from an EMBL/GenBank/DDBJ whole genome shotgun (WGS) entry which is preliminary data.</text>
</comment>
<keyword evidence="7 9" id="KW-0067">ATP-binding</keyword>
<comment type="pathway">
    <text evidence="1 9">Carbohydrate acid metabolism; D-gluconate degradation.</text>
</comment>
<dbReference type="CDD" id="cd02021">
    <property type="entry name" value="GntK"/>
    <property type="match status" value="1"/>
</dbReference>
<evidence type="ECO:0000313" key="12">
    <source>
        <dbReference type="Proteomes" id="UP001642406"/>
    </source>
</evidence>
<proteinExistence type="inferred from homology"/>
<keyword evidence="6 9" id="KW-0418">Kinase</keyword>
<dbReference type="PANTHER" id="PTHR43442">
    <property type="entry name" value="GLUCONOKINASE-RELATED"/>
    <property type="match status" value="1"/>
</dbReference>
<comment type="similarity">
    <text evidence="2 9">Belongs to the gluconokinase GntK/GntV family.</text>
</comment>
<dbReference type="Gene3D" id="3.40.50.300">
    <property type="entry name" value="P-loop containing nucleotide triphosphate hydrolases"/>
    <property type="match status" value="1"/>
</dbReference>
<feature type="region of interest" description="Disordered" evidence="10">
    <location>
        <begin position="201"/>
        <end position="222"/>
    </location>
</feature>
<accession>A0ABP0BQ72</accession>
<evidence type="ECO:0000256" key="5">
    <source>
        <dbReference type="ARBA" id="ARBA00022741"/>
    </source>
</evidence>
<evidence type="ECO:0000256" key="3">
    <source>
        <dbReference type="ARBA" id="ARBA00012054"/>
    </source>
</evidence>
<evidence type="ECO:0000256" key="9">
    <source>
        <dbReference type="RuleBase" id="RU363066"/>
    </source>
</evidence>